<evidence type="ECO:0008006" key="4">
    <source>
        <dbReference type="Google" id="ProtNLM"/>
    </source>
</evidence>
<dbReference type="RefSeq" id="WP_148073575.1">
    <property type="nucleotide sequence ID" value="NZ_CP042913.1"/>
</dbReference>
<protein>
    <recommendedName>
        <fullName evidence="4">Bacterial extracellular solute-binding protein</fullName>
    </recommendedName>
</protein>
<reference evidence="2 3" key="1">
    <citation type="submission" date="2019-08" db="EMBL/GenBank/DDBJ databases">
        <title>Deep-cultivation of Planctomycetes and their phenomic and genomic characterization uncovers novel biology.</title>
        <authorList>
            <person name="Wiegand S."/>
            <person name="Jogler M."/>
            <person name="Boedeker C."/>
            <person name="Pinto D."/>
            <person name="Vollmers J."/>
            <person name="Rivas-Marin E."/>
            <person name="Kohn T."/>
            <person name="Peeters S.H."/>
            <person name="Heuer A."/>
            <person name="Rast P."/>
            <person name="Oberbeckmann S."/>
            <person name="Bunk B."/>
            <person name="Jeske O."/>
            <person name="Meyerdierks A."/>
            <person name="Storesund J.E."/>
            <person name="Kallscheuer N."/>
            <person name="Luecker S."/>
            <person name="Lage O.M."/>
            <person name="Pohl T."/>
            <person name="Merkel B.J."/>
            <person name="Hornburger P."/>
            <person name="Mueller R.-W."/>
            <person name="Bruemmer F."/>
            <person name="Labrenz M."/>
            <person name="Spormann A.M."/>
            <person name="Op den Camp H."/>
            <person name="Overmann J."/>
            <person name="Amann R."/>
            <person name="Jetten M.S.M."/>
            <person name="Mascher T."/>
            <person name="Medema M.H."/>
            <person name="Devos D.P."/>
            <person name="Kaster A.-K."/>
            <person name="Ovreas L."/>
            <person name="Rohde M."/>
            <person name="Galperin M.Y."/>
            <person name="Jogler C."/>
        </authorList>
    </citation>
    <scope>NUCLEOTIDE SEQUENCE [LARGE SCALE GENOMIC DNA]</scope>
    <source>
        <strain evidence="2 3">Pr1d</strain>
    </source>
</reference>
<gene>
    <name evidence="2" type="ORF">Pr1d_23010</name>
</gene>
<dbReference type="PROSITE" id="PS51257">
    <property type="entry name" value="PROKAR_LIPOPROTEIN"/>
    <property type="match status" value="1"/>
</dbReference>
<sequence length="427" mass="46926">MIRPVFLALICFFSFGCREQTHVTDEAEIPTVSPRAAVKLTLLVVDDPDLAKGIQLLSGEWSERSGGELAVETISLAEILSAETLTADVVIYPSRQLGALVSRQWLRPVRQSVLNDTDLDYSDLLPVLRDQCMRLGGEVWGVPLGEMPLVLGWHGVVPDNLPRTWEQLDDSPNVLRGSTNAENEFPLAAEFIARVVSATPPVDRATLFFEPESMDAQLDEPQMMRALEQIHIKDGEGQTSEESSCQVTLPPRDKLLADKLTPLLASVEMFNASLDRWEKTTSDAAPVILGFSGRLVSVTTSSRNAASAFKLLPWLVSGNTGGRLSQRSKATLWFRSSQVSQASKWLPAQSAEENAAWLTESLSKRDAYLAPRLPGIDNYLAALNDALASKSIPDALAHAETEWNAITDSQGREQQRKAFRQHLGLPD</sequence>
<accession>A0A5B9QLK0</accession>
<dbReference type="Proteomes" id="UP000323917">
    <property type="component" value="Chromosome"/>
</dbReference>
<dbReference type="KEGG" id="bgok:Pr1d_23010"/>
<dbReference type="OrthoDB" id="9812682at2"/>
<evidence type="ECO:0000313" key="2">
    <source>
        <dbReference type="EMBL" id="QEG35011.1"/>
    </source>
</evidence>
<proteinExistence type="predicted"/>
<keyword evidence="3" id="KW-1185">Reference proteome</keyword>
<dbReference type="AlphaFoldDB" id="A0A5B9QLK0"/>
<name>A0A5B9QLK0_9BACT</name>
<dbReference type="SUPFAM" id="SSF53850">
    <property type="entry name" value="Periplasmic binding protein-like II"/>
    <property type="match status" value="1"/>
</dbReference>
<dbReference type="EMBL" id="CP042913">
    <property type="protein sequence ID" value="QEG35011.1"/>
    <property type="molecule type" value="Genomic_DNA"/>
</dbReference>
<feature type="region of interest" description="Disordered" evidence="1">
    <location>
        <begin position="408"/>
        <end position="427"/>
    </location>
</feature>
<evidence type="ECO:0000313" key="3">
    <source>
        <dbReference type="Proteomes" id="UP000323917"/>
    </source>
</evidence>
<evidence type="ECO:0000256" key="1">
    <source>
        <dbReference type="SAM" id="MobiDB-lite"/>
    </source>
</evidence>
<organism evidence="2 3">
    <name type="scientific">Bythopirellula goksoeyrii</name>
    <dbReference type="NCBI Taxonomy" id="1400387"/>
    <lineage>
        <taxon>Bacteria</taxon>
        <taxon>Pseudomonadati</taxon>
        <taxon>Planctomycetota</taxon>
        <taxon>Planctomycetia</taxon>
        <taxon>Pirellulales</taxon>
        <taxon>Lacipirellulaceae</taxon>
        <taxon>Bythopirellula</taxon>
    </lineage>
</organism>
<dbReference type="Gene3D" id="3.40.190.10">
    <property type="entry name" value="Periplasmic binding protein-like II"/>
    <property type="match status" value="2"/>
</dbReference>